<dbReference type="NCBIfam" id="TIGR00374">
    <property type="entry name" value="flippase-like domain"/>
    <property type="match status" value="1"/>
</dbReference>
<sequence>MNKNTRNFLIAALISIITLLIVLGFSDFTKTIDHITRANPTWLLAALLMTILTWIFEALTIFVFSLESGLRVRFPYLFKITLIGRFFAAITPFYTGGQPAQVAYMAKDKHSAGEATSMLVSRFVVYQIVITTFGVIGVFSAYSFVSKEISNLALLAIFGFLINSGVLVFLIFFSLSKRFALGTAKLFFGILAKLKFVKDSKAILSRLLLEVDKFNHSMKKSLENMGVFCRNALCLFANADFYFHPLFCRFGSRDQIGLLKTRLYTACVVLDFFYGSYSRCQWCL</sequence>
<evidence type="ECO:0000313" key="8">
    <source>
        <dbReference type="Proteomes" id="UP000077339"/>
    </source>
</evidence>
<name>A0A176K081_9BACT</name>
<evidence type="ECO:0008006" key="9">
    <source>
        <dbReference type="Google" id="ProtNLM"/>
    </source>
</evidence>
<keyword evidence="4 6" id="KW-1133">Transmembrane helix</keyword>
<keyword evidence="2" id="KW-1003">Cell membrane</keyword>
<comment type="subcellular location">
    <subcellularLocation>
        <location evidence="1">Cell membrane</location>
        <topology evidence="1">Multi-pass membrane protein</topology>
    </subcellularLocation>
</comment>
<proteinExistence type="predicted"/>
<dbReference type="PANTHER" id="PTHR37693:SF1">
    <property type="entry name" value="INTEGRAL MEMBRANE PROTEIN"/>
    <property type="match status" value="1"/>
</dbReference>
<keyword evidence="5 6" id="KW-0472">Membrane</keyword>
<evidence type="ECO:0000256" key="4">
    <source>
        <dbReference type="ARBA" id="ARBA00022989"/>
    </source>
</evidence>
<dbReference type="GO" id="GO:0005886">
    <property type="term" value="C:plasma membrane"/>
    <property type="evidence" value="ECO:0007669"/>
    <property type="project" value="UniProtKB-SubCell"/>
</dbReference>
<feature type="transmembrane region" description="Helical" evidence="6">
    <location>
        <begin position="124"/>
        <end position="145"/>
    </location>
</feature>
<evidence type="ECO:0000256" key="5">
    <source>
        <dbReference type="ARBA" id="ARBA00023136"/>
    </source>
</evidence>
<accession>A0A176K081</accession>
<dbReference type="STRING" id="1453497.AT15_00560"/>
<dbReference type="PANTHER" id="PTHR37693">
    <property type="entry name" value="PHOSPHATIDYLGLYCEROL LYSYLTRANSFERASE"/>
    <property type="match status" value="1"/>
</dbReference>
<feature type="transmembrane region" description="Helical" evidence="6">
    <location>
        <begin position="152"/>
        <end position="173"/>
    </location>
</feature>
<evidence type="ECO:0000256" key="1">
    <source>
        <dbReference type="ARBA" id="ARBA00004651"/>
    </source>
</evidence>
<feature type="transmembrane region" description="Helical" evidence="6">
    <location>
        <begin position="42"/>
        <end position="64"/>
    </location>
</feature>
<dbReference type="InterPro" id="IPR022791">
    <property type="entry name" value="L-PG_synthase/AglD"/>
</dbReference>
<evidence type="ECO:0000256" key="3">
    <source>
        <dbReference type="ARBA" id="ARBA00022692"/>
    </source>
</evidence>
<evidence type="ECO:0000256" key="6">
    <source>
        <dbReference type="SAM" id="Phobius"/>
    </source>
</evidence>
<reference evidence="7 8" key="1">
    <citation type="submission" date="2014-02" db="EMBL/GenBank/DDBJ databases">
        <title>Kosmotoga genome sequencing.</title>
        <authorList>
            <person name="Pollo S.M."/>
            <person name="Charchuk R."/>
            <person name="Nesbo C.L."/>
        </authorList>
    </citation>
    <scope>NUCLEOTIDE SEQUENCE [LARGE SCALE GENOMIC DNA]</scope>
    <source>
        <strain evidence="7 8">S304</strain>
    </source>
</reference>
<dbReference type="Pfam" id="PF03706">
    <property type="entry name" value="LPG_synthase_TM"/>
    <property type="match status" value="1"/>
</dbReference>
<keyword evidence="8" id="KW-1185">Reference proteome</keyword>
<dbReference type="EMBL" id="JFHK01000015">
    <property type="protein sequence ID" value="OAA30038.1"/>
    <property type="molecule type" value="Genomic_DNA"/>
</dbReference>
<feature type="transmembrane region" description="Helical" evidence="6">
    <location>
        <begin position="76"/>
        <end position="95"/>
    </location>
</feature>
<keyword evidence="3 6" id="KW-0812">Transmembrane</keyword>
<organism evidence="7 8">
    <name type="scientific">Kosmotoga arenicorallina S304</name>
    <dbReference type="NCBI Taxonomy" id="1453497"/>
    <lineage>
        <taxon>Bacteria</taxon>
        <taxon>Thermotogati</taxon>
        <taxon>Thermotogota</taxon>
        <taxon>Thermotogae</taxon>
        <taxon>Kosmotogales</taxon>
        <taxon>Kosmotogaceae</taxon>
        <taxon>Kosmotoga</taxon>
    </lineage>
</organism>
<protein>
    <recommendedName>
        <fullName evidence="9">Lysylphosphatidylglycerol synthetase</fullName>
    </recommendedName>
</protein>
<evidence type="ECO:0000256" key="2">
    <source>
        <dbReference type="ARBA" id="ARBA00022475"/>
    </source>
</evidence>
<evidence type="ECO:0000313" key="7">
    <source>
        <dbReference type="EMBL" id="OAA30038.1"/>
    </source>
</evidence>
<dbReference type="PATRIC" id="fig|1453497.3.peg.124"/>
<gene>
    <name evidence="7" type="ORF">AT15_00560</name>
</gene>
<dbReference type="Proteomes" id="UP000077339">
    <property type="component" value="Unassembled WGS sequence"/>
</dbReference>
<dbReference type="AlphaFoldDB" id="A0A176K081"/>
<comment type="caution">
    <text evidence="7">The sequence shown here is derived from an EMBL/GenBank/DDBJ whole genome shotgun (WGS) entry which is preliminary data.</text>
</comment>